<accession>A0A2X4US91</accession>
<keyword evidence="2" id="KW-1185">Reference proteome</keyword>
<dbReference type="KEGG" id="lri:NCTC12151_01194"/>
<proteinExistence type="predicted"/>
<dbReference type="EMBL" id="LS483470">
    <property type="protein sequence ID" value="SQI38548.1"/>
    <property type="molecule type" value="Genomic_DNA"/>
</dbReference>
<dbReference type="RefSeq" id="WP_111739738.1">
    <property type="nucleotide sequence ID" value="NZ_LR698987.1"/>
</dbReference>
<dbReference type="AlphaFoldDB" id="A0A2X4US91"/>
<dbReference type="Proteomes" id="UP000249005">
    <property type="component" value="Chromosome 1"/>
</dbReference>
<name>A0A2X4US91_9GAMM</name>
<organism evidence="1 2">
    <name type="scientific">Leminorella richardii</name>
    <dbReference type="NCBI Taxonomy" id="158841"/>
    <lineage>
        <taxon>Bacteria</taxon>
        <taxon>Pseudomonadati</taxon>
        <taxon>Pseudomonadota</taxon>
        <taxon>Gammaproteobacteria</taxon>
        <taxon>Enterobacterales</taxon>
        <taxon>Budviciaceae</taxon>
        <taxon>Leminorella</taxon>
    </lineage>
</organism>
<evidence type="ECO:0000313" key="2">
    <source>
        <dbReference type="Proteomes" id="UP000249005"/>
    </source>
</evidence>
<dbReference type="OrthoDB" id="8617687at2"/>
<gene>
    <name evidence="1" type="ORF">NCTC12151_01194</name>
</gene>
<reference evidence="1 2" key="1">
    <citation type="submission" date="2018-06" db="EMBL/GenBank/DDBJ databases">
        <authorList>
            <consortium name="Pathogen Informatics"/>
            <person name="Doyle S."/>
        </authorList>
    </citation>
    <scope>NUCLEOTIDE SEQUENCE [LARGE SCALE GENOMIC DNA]</scope>
    <source>
        <strain evidence="1 2">NCTC12151</strain>
    </source>
</reference>
<protein>
    <submittedName>
        <fullName evidence="1">Uncharacterized protein</fullName>
    </submittedName>
</protein>
<sequence>MAIVIEQPIKIVLNEIEIDDRIPSVNFDLYIGVNHLMYSTEYKGNIWIPCRELDSFISSFKNGDAAFSLSDTFGNQFITLKQVDDRGYQFCVAKSRKTVNNSAFLVSYSEIICRDVFDAIKSKFIDYPTMW</sequence>
<evidence type="ECO:0000313" key="1">
    <source>
        <dbReference type="EMBL" id="SQI38548.1"/>
    </source>
</evidence>